<organism evidence="2 3">
    <name type="scientific">Salegentibacter chungangensis</name>
    <dbReference type="NCBI Taxonomy" id="1335724"/>
    <lineage>
        <taxon>Bacteria</taxon>
        <taxon>Pseudomonadati</taxon>
        <taxon>Bacteroidota</taxon>
        <taxon>Flavobacteriia</taxon>
        <taxon>Flavobacteriales</taxon>
        <taxon>Flavobacteriaceae</taxon>
        <taxon>Salegentibacter</taxon>
    </lineage>
</organism>
<dbReference type="Proteomes" id="UP001597131">
    <property type="component" value="Unassembled WGS sequence"/>
</dbReference>
<feature type="transmembrane region" description="Helical" evidence="1">
    <location>
        <begin position="75"/>
        <end position="106"/>
    </location>
</feature>
<dbReference type="EMBL" id="JBHTLI010000001">
    <property type="protein sequence ID" value="MFD1094493.1"/>
    <property type="molecule type" value="Genomic_DNA"/>
</dbReference>
<name>A0ABW3NLD8_9FLAO</name>
<evidence type="ECO:0000313" key="2">
    <source>
        <dbReference type="EMBL" id="MFD1094493.1"/>
    </source>
</evidence>
<keyword evidence="1" id="KW-1133">Transmembrane helix</keyword>
<keyword evidence="1" id="KW-0472">Membrane</keyword>
<feature type="transmembrane region" description="Helical" evidence="1">
    <location>
        <begin position="160"/>
        <end position="182"/>
    </location>
</feature>
<protein>
    <submittedName>
        <fullName evidence="2">DUF6427 family protein</fullName>
    </submittedName>
</protein>
<feature type="transmembrane region" description="Helical" evidence="1">
    <location>
        <begin position="126"/>
        <end position="153"/>
    </location>
</feature>
<comment type="caution">
    <text evidence="2">The sequence shown here is derived from an EMBL/GenBank/DDBJ whole genome shotgun (WGS) entry which is preliminary data.</text>
</comment>
<keyword evidence="3" id="KW-1185">Reference proteome</keyword>
<dbReference type="InterPro" id="IPR045625">
    <property type="entry name" value="DUF6427"/>
</dbReference>
<accession>A0ABW3NLD8</accession>
<gene>
    <name evidence="2" type="ORF">ACFQ3Q_01915</name>
</gene>
<evidence type="ECO:0000313" key="3">
    <source>
        <dbReference type="Proteomes" id="UP001597131"/>
    </source>
</evidence>
<feature type="transmembrane region" description="Helical" evidence="1">
    <location>
        <begin position="12"/>
        <end position="30"/>
    </location>
</feature>
<reference evidence="3" key="1">
    <citation type="journal article" date="2019" name="Int. J. Syst. Evol. Microbiol.">
        <title>The Global Catalogue of Microorganisms (GCM) 10K type strain sequencing project: providing services to taxonomists for standard genome sequencing and annotation.</title>
        <authorList>
            <consortium name="The Broad Institute Genomics Platform"/>
            <consortium name="The Broad Institute Genome Sequencing Center for Infectious Disease"/>
            <person name="Wu L."/>
            <person name="Ma J."/>
        </authorList>
    </citation>
    <scope>NUCLEOTIDE SEQUENCE [LARGE SCALE GENOMIC DNA]</scope>
    <source>
        <strain evidence="3">CCUG 64793</strain>
    </source>
</reference>
<evidence type="ECO:0000256" key="1">
    <source>
        <dbReference type="SAM" id="Phobius"/>
    </source>
</evidence>
<feature type="transmembrane region" description="Helical" evidence="1">
    <location>
        <begin position="207"/>
        <end position="227"/>
    </location>
</feature>
<keyword evidence="1" id="KW-0812">Transmembrane</keyword>
<feature type="transmembrane region" description="Helical" evidence="1">
    <location>
        <begin position="42"/>
        <end position="63"/>
    </location>
</feature>
<feature type="transmembrane region" description="Helical" evidence="1">
    <location>
        <begin position="287"/>
        <end position="306"/>
    </location>
</feature>
<dbReference type="Pfam" id="PF19992">
    <property type="entry name" value="DUF6427"/>
    <property type="match status" value="1"/>
</dbReference>
<dbReference type="RefSeq" id="WP_380742376.1">
    <property type="nucleotide sequence ID" value="NZ_JBHTLI010000001.1"/>
</dbReference>
<proteinExistence type="predicted"/>
<sequence length="307" mass="35313">MLTSFFSKSKPVNVVTVVGLMATFFLMANFKDWFGSFEIGEFFEKLSVLFAFILSVMVLNFIAKKNELTRRSAYKILLFAIFSTSFFALLRDTQVIVANLCVLFALRRIISLKSQKVVRKKIFDATFWICIGSLFYFWTILFLIIVFGGIMIYAARLKNWLIPPVAFLCVAILTATFHLLVYEDIYTLSEWFQASEFNFDAYRTPRVLIPLSIILSFMLWTFIHYLGIIQRASVTARPLLNLIIFILFTGVAVALFAPTKDGSELIFFFVPLSIIGSSYFDSDRDKIFREVMLAILILMPLCMPLLF</sequence>
<feature type="transmembrane region" description="Helical" evidence="1">
    <location>
        <begin position="263"/>
        <end position="280"/>
    </location>
</feature>
<feature type="transmembrane region" description="Helical" evidence="1">
    <location>
        <begin position="239"/>
        <end position="257"/>
    </location>
</feature>